<dbReference type="InterPro" id="IPR051054">
    <property type="entry name" value="SorC_transcr_regulators"/>
</dbReference>
<evidence type="ECO:0000313" key="6">
    <source>
        <dbReference type="EMBL" id="GLC87155.1"/>
    </source>
</evidence>
<evidence type="ECO:0000313" key="7">
    <source>
        <dbReference type="Proteomes" id="UP001065593"/>
    </source>
</evidence>
<reference evidence="6" key="1">
    <citation type="submission" date="2022-08" db="EMBL/GenBank/DDBJ databases">
        <title>Draft genome sequence of Lysinibacillus sp. strain KH24.</title>
        <authorList>
            <person name="Kanbe H."/>
            <person name="Itoh H."/>
        </authorList>
    </citation>
    <scope>NUCLEOTIDE SEQUENCE</scope>
    <source>
        <strain evidence="6">KH24</strain>
    </source>
</reference>
<dbReference type="SUPFAM" id="SSF100950">
    <property type="entry name" value="NagB/RpiA/CoA transferase-like"/>
    <property type="match status" value="1"/>
</dbReference>
<dbReference type="Pfam" id="PF04198">
    <property type="entry name" value="Sugar-bind"/>
    <property type="match status" value="1"/>
</dbReference>
<comment type="caution">
    <text evidence="6">The sequence shown here is derived from an EMBL/GenBank/DDBJ whole genome shotgun (WGS) entry which is preliminary data.</text>
</comment>
<evidence type="ECO:0000256" key="4">
    <source>
        <dbReference type="ARBA" id="ARBA00023163"/>
    </source>
</evidence>
<keyword evidence="2" id="KW-0805">Transcription regulation</keyword>
<dbReference type="PANTHER" id="PTHR34294:SF12">
    <property type="entry name" value="SUGAR-BINDING TRANSCRIPTIONAL REGULATOR"/>
    <property type="match status" value="1"/>
</dbReference>
<evidence type="ECO:0000256" key="2">
    <source>
        <dbReference type="ARBA" id="ARBA00023015"/>
    </source>
</evidence>
<dbReference type="CDD" id="cd00093">
    <property type="entry name" value="HTH_XRE"/>
    <property type="match status" value="1"/>
</dbReference>
<gene>
    <name evidence="6" type="ORF">LYSBPC_02820</name>
</gene>
<evidence type="ECO:0000259" key="5">
    <source>
        <dbReference type="PROSITE" id="PS50943"/>
    </source>
</evidence>
<dbReference type="PANTHER" id="PTHR34294">
    <property type="entry name" value="TRANSCRIPTIONAL REGULATOR-RELATED"/>
    <property type="match status" value="1"/>
</dbReference>
<accession>A0ABQ5NFU7</accession>
<name>A0ABQ5NFU7_9BACI</name>
<dbReference type="InterPro" id="IPR037171">
    <property type="entry name" value="NagB/RpiA_transferase-like"/>
</dbReference>
<dbReference type="PROSITE" id="PS50943">
    <property type="entry name" value="HTH_CROC1"/>
    <property type="match status" value="1"/>
</dbReference>
<proteinExistence type="inferred from homology"/>
<keyword evidence="7" id="KW-1185">Reference proteome</keyword>
<dbReference type="InterPro" id="IPR036388">
    <property type="entry name" value="WH-like_DNA-bd_sf"/>
</dbReference>
<keyword evidence="3" id="KW-0238">DNA-binding</keyword>
<dbReference type="EMBL" id="BRZA01000001">
    <property type="protein sequence ID" value="GLC87155.1"/>
    <property type="molecule type" value="Genomic_DNA"/>
</dbReference>
<dbReference type="InterPro" id="IPR007324">
    <property type="entry name" value="Sugar-bd_dom_put"/>
</dbReference>
<dbReference type="SUPFAM" id="SSF46689">
    <property type="entry name" value="Homeodomain-like"/>
    <property type="match status" value="1"/>
</dbReference>
<feature type="domain" description="HTH cro/C1-type" evidence="5">
    <location>
        <begin position="22"/>
        <end position="42"/>
    </location>
</feature>
<evidence type="ECO:0000256" key="1">
    <source>
        <dbReference type="ARBA" id="ARBA00010466"/>
    </source>
</evidence>
<dbReference type="Gene3D" id="3.40.50.1360">
    <property type="match status" value="1"/>
</dbReference>
<dbReference type="InterPro" id="IPR009057">
    <property type="entry name" value="Homeodomain-like_sf"/>
</dbReference>
<dbReference type="Proteomes" id="UP001065593">
    <property type="component" value="Unassembled WGS sequence"/>
</dbReference>
<protein>
    <submittedName>
        <fullName evidence="6">DeoR family transcriptional regulator</fullName>
    </submittedName>
</protein>
<sequence length="318" mass="35465">MMLSWEERRQLVKIANWYYTDGWTQQQIAKKMGVSRPVISKLLQKAKDTGIVEVFIKDESVHTVELEKRLETQYGLQDAVVVPSVGLTPDMVRRSVGQMAAHYIARWLGQDVKQLGISWGKTLAEVVKEYPFERREQINIVPLVGGMGTKSVEIHANQLAYELAKKMNGSCSYLYAPAIVETVELRERLVEMQDIAQVLEEGKNVEVALIGIGNPHKGSTMKEIGYVQEADIQSLKKAGAIGDIGSRFFDQEGTPIEHELNSRIIGLHLQDLIKIPYVIGVAEGTHKAESVEAALKGNYLHTLIIDEQTALAILNETS</sequence>
<keyword evidence="4" id="KW-0804">Transcription</keyword>
<comment type="similarity">
    <text evidence="1">Belongs to the SorC transcriptional regulatory family.</text>
</comment>
<dbReference type="InterPro" id="IPR001387">
    <property type="entry name" value="Cro/C1-type_HTH"/>
</dbReference>
<evidence type="ECO:0000256" key="3">
    <source>
        <dbReference type="ARBA" id="ARBA00023125"/>
    </source>
</evidence>
<organism evidence="6 7">
    <name type="scientific">Lysinibacillus piscis</name>
    <dbReference type="NCBI Taxonomy" id="2518931"/>
    <lineage>
        <taxon>Bacteria</taxon>
        <taxon>Bacillati</taxon>
        <taxon>Bacillota</taxon>
        <taxon>Bacilli</taxon>
        <taxon>Bacillales</taxon>
        <taxon>Bacillaceae</taxon>
        <taxon>Lysinibacillus</taxon>
    </lineage>
</organism>
<dbReference type="Gene3D" id="1.10.10.10">
    <property type="entry name" value="Winged helix-like DNA-binding domain superfamily/Winged helix DNA-binding domain"/>
    <property type="match status" value="1"/>
</dbReference>